<dbReference type="Pfam" id="PF24140">
    <property type="entry name" value="TPR_TNPO3_IPO13_3rd"/>
    <property type="match status" value="1"/>
</dbReference>
<keyword evidence="5" id="KW-0539">Nucleus</keyword>
<dbReference type="InterPro" id="IPR011989">
    <property type="entry name" value="ARM-like"/>
</dbReference>
<evidence type="ECO:0000256" key="1">
    <source>
        <dbReference type="ARBA" id="ARBA00004123"/>
    </source>
</evidence>
<dbReference type="InterPro" id="IPR016024">
    <property type="entry name" value="ARM-type_fold"/>
</dbReference>
<dbReference type="SUPFAM" id="SSF48371">
    <property type="entry name" value="ARM repeat"/>
    <property type="match status" value="1"/>
</dbReference>
<keyword evidence="7" id="KW-1185">Reference proteome</keyword>
<evidence type="ECO:0000256" key="3">
    <source>
        <dbReference type="ARBA" id="ARBA00022448"/>
    </source>
</evidence>
<dbReference type="GO" id="GO:0005634">
    <property type="term" value="C:nucleus"/>
    <property type="evidence" value="ECO:0007669"/>
    <property type="project" value="UniProtKB-SubCell"/>
</dbReference>
<reference evidence="7" key="1">
    <citation type="journal article" date="2023" name="Mol. Phylogenet. Evol.">
        <title>Genome-scale phylogeny and comparative genomics of the fungal order Sordariales.</title>
        <authorList>
            <person name="Hensen N."/>
            <person name="Bonometti L."/>
            <person name="Westerberg I."/>
            <person name="Brannstrom I.O."/>
            <person name="Guillou S."/>
            <person name="Cros-Aarteil S."/>
            <person name="Calhoun S."/>
            <person name="Haridas S."/>
            <person name="Kuo A."/>
            <person name="Mondo S."/>
            <person name="Pangilinan J."/>
            <person name="Riley R."/>
            <person name="LaButti K."/>
            <person name="Andreopoulos B."/>
            <person name="Lipzen A."/>
            <person name="Chen C."/>
            <person name="Yan M."/>
            <person name="Daum C."/>
            <person name="Ng V."/>
            <person name="Clum A."/>
            <person name="Steindorff A."/>
            <person name="Ohm R.A."/>
            <person name="Martin F."/>
            <person name="Silar P."/>
            <person name="Natvig D.O."/>
            <person name="Lalanne C."/>
            <person name="Gautier V."/>
            <person name="Ament-Velasquez S.L."/>
            <person name="Kruys A."/>
            <person name="Hutchinson M.I."/>
            <person name="Powell A.J."/>
            <person name="Barry K."/>
            <person name="Miller A.N."/>
            <person name="Grigoriev I.V."/>
            <person name="Debuchy R."/>
            <person name="Gladieux P."/>
            <person name="Hiltunen Thoren M."/>
            <person name="Johannesson H."/>
        </authorList>
    </citation>
    <scope>NUCLEOTIDE SEQUENCE [LARGE SCALE GENOMIC DNA]</scope>
    <source>
        <strain evidence="7">CBS 340.73</strain>
    </source>
</reference>
<gene>
    <name evidence="6" type="ORF">QBC46DRAFT_138993</name>
</gene>
<evidence type="ECO:0000256" key="5">
    <source>
        <dbReference type="ARBA" id="ARBA00023242"/>
    </source>
</evidence>
<proteinExistence type="inferred from homology"/>
<dbReference type="InterPro" id="IPR051345">
    <property type="entry name" value="Importin_beta-like_NTR"/>
</dbReference>
<dbReference type="Gene3D" id="1.25.10.10">
    <property type="entry name" value="Leucine-rich Repeat Variant"/>
    <property type="match status" value="1"/>
</dbReference>
<evidence type="ECO:0000313" key="7">
    <source>
        <dbReference type="Proteomes" id="UP001303473"/>
    </source>
</evidence>
<protein>
    <submittedName>
        <fullName evidence="6">Armadillo-type protein</fullName>
    </submittedName>
</protein>
<dbReference type="AlphaFoldDB" id="A0AAN6N6D5"/>
<sequence length="1019" mass="113141">MEQIPLPSSLGEVEALINALYQPNPPETISRIQDVLHRLQRSPEGWQLAQSLIANPNNNIKFFAALTLIVKLNRDSDGMSEDDAKELLQKVIGWFLQSLVDGSGAFVTKKLCTALVTYFMRFSQLWPHPLRHLLYSLDIGRGMPVEGLDDALPANVIVGNLDRRKLRAAIWFTASLVEEITKTDMNVAKYMPVHKGLQDSVADATCLLARGFSPPSDNPALLTQEDALTCFQSWVMYWQRGSAKLGPLVALVDPAMQCFADESLFSATAELFSDILSYCPSFLSEENYNSLAALFDSAWAADHYKEIVDGHEDGNIAFGLLMLAYGDAKVLQLMTGTDDRSQRFLQRLSGLLAAEGYPVHDDYIFVPALEFWSTFVETMIDEAFTQESDHASELLVWRPLAEQHLTTVLMNCWRKIQWPPVETFASWDSAERTGFTDARKDVGDLLQSVFALKGLPLVKFFVDLLLRSLELQIWPEVEACAYCLGSLSDCVSDSSNYDIELGRVFASPLFELLGEQRGPLPLRLRQTGLSLIERYSEYFERHAEYLPHALNLLFAAVGDAQLGGPSAKAISTLCSSCRPILTSEAPTFIRHYQTIRTSGLVLDSLAEERIVLAIASIIQAIPDKVQKMQAFGQLLSFFTSDIERAVQLKANPGMLNLSDPNFLRGVEQPSSAAPSQVPPAEEIALQIALRALRCLSSMAKGMQDVKDHVVDIDDDDSQQQTKQANNAELVGVQATILAAMLQTQETFASSGEVVEIICMILKAGFSETEPGPFVFPAEVVVDFFLKQGPATPRLGTVLSTACSFVGSLYRGPRMYVPNHLSRLLPWVISILQALPEPESDTEVAQNGIYFVDRVMTKYPAVFFGLQPFQTLEFFFMFCLKVLNGKEPLPKSAAADFWTSFITSKTEDDPALQATITGAIEHLGPLLAISLMQNFGGNAARSELDKLSEPLKKLVTGNVHAQMWLQNALQHETFPAHHVPLEQRIMLLKKIIALRGNRDTNKVLREFWLLCRGANFSYAS</sequence>
<dbReference type="GO" id="GO:0006606">
    <property type="term" value="P:protein import into nucleus"/>
    <property type="evidence" value="ECO:0007669"/>
    <property type="project" value="TreeGrafter"/>
</dbReference>
<dbReference type="GO" id="GO:0005737">
    <property type="term" value="C:cytoplasm"/>
    <property type="evidence" value="ECO:0007669"/>
    <property type="project" value="TreeGrafter"/>
</dbReference>
<dbReference type="PANTHER" id="PTHR12363:SF33">
    <property type="entry name" value="IMPORTIN-13"/>
    <property type="match status" value="1"/>
</dbReference>
<evidence type="ECO:0000313" key="6">
    <source>
        <dbReference type="EMBL" id="KAK3939954.1"/>
    </source>
</evidence>
<accession>A0AAN6N6D5</accession>
<dbReference type="EMBL" id="MU853803">
    <property type="protein sequence ID" value="KAK3939954.1"/>
    <property type="molecule type" value="Genomic_DNA"/>
</dbReference>
<evidence type="ECO:0000256" key="2">
    <source>
        <dbReference type="ARBA" id="ARBA00007991"/>
    </source>
</evidence>
<comment type="similarity">
    <text evidence="2">Belongs to the importin beta family.</text>
</comment>
<dbReference type="InterPro" id="IPR057942">
    <property type="entry name" value="TPR_TNPO3_IPO13_3rd"/>
</dbReference>
<comment type="caution">
    <text evidence="6">The sequence shown here is derived from an EMBL/GenBank/DDBJ whole genome shotgun (WGS) entry which is preliminary data.</text>
</comment>
<keyword evidence="3" id="KW-0813">Transport</keyword>
<evidence type="ECO:0000256" key="4">
    <source>
        <dbReference type="ARBA" id="ARBA00022927"/>
    </source>
</evidence>
<name>A0AAN6N6D5_9PEZI</name>
<keyword evidence="4" id="KW-0653">Protein transport</keyword>
<dbReference type="PANTHER" id="PTHR12363">
    <property type="entry name" value="TRANSPORTIN 3 AND IMPORTIN 13"/>
    <property type="match status" value="1"/>
</dbReference>
<dbReference type="Proteomes" id="UP001303473">
    <property type="component" value="Unassembled WGS sequence"/>
</dbReference>
<comment type="subcellular location">
    <subcellularLocation>
        <location evidence="1">Nucleus</location>
    </subcellularLocation>
</comment>
<organism evidence="6 7">
    <name type="scientific">Diplogelasinospora grovesii</name>
    <dbReference type="NCBI Taxonomy" id="303347"/>
    <lineage>
        <taxon>Eukaryota</taxon>
        <taxon>Fungi</taxon>
        <taxon>Dikarya</taxon>
        <taxon>Ascomycota</taxon>
        <taxon>Pezizomycotina</taxon>
        <taxon>Sordariomycetes</taxon>
        <taxon>Sordariomycetidae</taxon>
        <taxon>Sordariales</taxon>
        <taxon>Diplogelasinosporaceae</taxon>
        <taxon>Diplogelasinospora</taxon>
    </lineage>
</organism>